<organism evidence="1 2">
    <name type="scientific">Photobacterium ganghwense</name>
    <dbReference type="NCBI Taxonomy" id="320778"/>
    <lineage>
        <taxon>Bacteria</taxon>
        <taxon>Pseudomonadati</taxon>
        <taxon>Pseudomonadota</taxon>
        <taxon>Gammaproteobacteria</taxon>
        <taxon>Vibrionales</taxon>
        <taxon>Vibrionaceae</taxon>
        <taxon>Photobacterium</taxon>
    </lineage>
</organism>
<dbReference type="EMBL" id="LDOU01000006">
    <property type="protein sequence ID" value="KLV10335.1"/>
    <property type="molecule type" value="Genomic_DNA"/>
</dbReference>
<dbReference type="Proteomes" id="UP000035909">
    <property type="component" value="Unassembled WGS sequence"/>
</dbReference>
<dbReference type="RefSeq" id="WP_047884499.1">
    <property type="nucleotide sequence ID" value="NZ_CP071326.1"/>
</dbReference>
<proteinExistence type="predicted"/>
<keyword evidence="2" id="KW-1185">Reference proteome</keyword>
<dbReference type="PATRIC" id="fig|320778.3.peg.1556"/>
<dbReference type="PANTHER" id="PTHR37807:SF3">
    <property type="entry name" value="OS07G0160300 PROTEIN"/>
    <property type="match status" value="1"/>
</dbReference>
<evidence type="ECO:0000313" key="2">
    <source>
        <dbReference type="Proteomes" id="UP000035909"/>
    </source>
</evidence>
<comment type="caution">
    <text evidence="1">The sequence shown here is derived from an EMBL/GenBank/DDBJ whole genome shotgun (WGS) entry which is preliminary data.</text>
</comment>
<accession>A0A0J1HFD8</accession>
<dbReference type="Gene3D" id="3.40.50.300">
    <property type="entry name" value="P-loop containing nucleotide triphosphate hydrolases"/>
    <property type="match status" value="1"/>
</dbReference>
<sequence length="224" mass="25588">MRAPILFIFSGLPATGKTTLAKMLAQHCQATYLRIDTIEQGLRDLCHIQVEGEGYRLSYRIARDNLLLGNSVVADSCNPIWLTRKEWQQVALDADEERIFWATSAPKDSTSPEIETEIDMQVAFGARMADGEEDEARISFVDIEICCSDKGEHRRRVEQRVGERIHWIDNLSLPDWEQIQNREYHPWSGEVIHIDTSHRSEEEAFQSLLAALAQHGLELAKDVK</sequence>
<dbReference type="AlphaFoldDB" id="A0A0J1HFD8"/>
<evidence type="ECO:0008006" key="3">
    <source>
        <dbReference type="Google" id="ProtNLM"/>
    </source>
</evidence>
<protein>
    <recommendedName>
        <fullName evidence="3">Kinase</fullName>
    </recommendedName>
</protein>
<dbReference type="PANTHER" id="PTHR37807">
    <property type="entry name" value="OS07G0160300 PROTEIN"/>
    <property type="match status" value="1"/>
</dbReference>
<dbReference type="Pfam" id="PF13671">
    <property type="entry name" value="AAA_33"/>
    <property type="match status" value="1"/>
</dbReference>
<dbReference type="InterPro" id="IPR027417">
    <property type="entry name" value="P-loop_NTPase"/>
</dbReference>
<evidence type="ECO:0000313" key="1">
    <source>
        <dbReference type="EMBL" id="KLV10335.1"/>
    </source>
</evidence>
<dbReference type="OrthoDB" id="3819922at2"/>
<gene>
    <name evidence="1" type="ORF">ABT57_07195</name>
</gene>
<name>A0A0J1HFD8_9GAMM</name>
<reference evidence="1 2" key="1">
    <citation type="submission" date="2015-05" db="EMBL/GenBank/DDBJ databases">
        <title>Photobacterium galathea sp. nov.</title>
        <authorList>
            <person name="Machado H."/>
            <person name="Gram L."/>
        </authorList>
    </citation>
    <scope>NUCLEOTIDE SEQUENCE [LARGE SCALE GENOMIC DNA]</scope>
    <source>
        <strain evidence="1 2">DSM 22954</strain>
    </source>
</reference>
<dbReference type="SUPFAM" id="SSF52540">
    <property type="entry name" value="P-loop containing nucleoside triphosphate hydrolases"/>
    <property type="match status" value="1"/>
</dbReference>
<dbReference type="STRING" id="320778.ABT57_07195"/>